<evidence type="ECO:0000256" key="11">
    <source>
        <dbReference type="ARBA" id="ARBA00031501"/>
    </source>
</evidence>
<evidence type="ECO:0000256" key="1">
    <source>
        <dbReference type="ARBA" id="ARBA00000439"/>
    </source>
</evidence>
<dbReference type="GO" id="GO:0004134">
    <property type="term" value="F:4-alpha-glucanotransferase activity"/>
    <property type="evidence" value="ECO:0007669"/>
    <property type="project" value="UniProtKB-EC"/>
</dbReference>
<keyword evidence="9" id="KW-0119">Carbohydrate metabolism</keyword>
<evidence type="ECO:0000256" key="4">
    <source>
        <dbReference type="ARBA" id="ARBA00012560"/>
    </source>
</evidence>
<dbReference type="AlphaFoldDB" id="A0A1G6Z218"/>
<evidence type="ECO:0000256" key="8">
    <source>
        <dbReference type="ARBA" id="ARBA00022679"/>
    </source>
</evidence>
<keyword evidence="14" id="KW-1185">Reference proteome</keyword>
<keyword evidence="7" id="KW-0328">Glycosyltransferase</keyword>
<comment type="similarity">
    <text evidence="3">Belongs to the disproportionating enzyme family.</text>
</comment>
<dbReference type="GO" id="GO:0005737">
    <property type="term" value="C:cytoplasm"/>
    <property type="evidence" value="ECO:0007669"/>
    <property type="project" value="UniProtKB-SubCell"/>
</dbReference>
<dbReference type="PANTHER" id="PTHR32518">
    <property type="match status" value="1"/>
</dbReference>
<dbReference type="PANTHER" id="PTHR32518:SF3">
    <property type="entry name" value="4-ALPHA-GLUCANOTRANSFERASE"/>
    <property type="match status" value="1"/>
</dbReference>
<evidence type="ECO:0000256" key="6">
    <source>
        <dbReference type="ARBA" id="ARBA00022490"/>
    </source>
</evidence>
<evidence type="ECO:0000256" key="7">
    <source>
        <dbReference type="ARBA" id="ARBA00022676"/>
    </source>
</evidence>
<dbReference type="Gene3D" id="2.60.40.10">
    <property type="entry name" value="Immunoglobulins"/>
    <property type="match status" value="2"/>
</dbReference>
<evidence type="ECO:0000256" key="10">
    <source>
        <dbReference type="ARBA" id="ARBA00031423"/>
    </source>
</evidence>
<dbReference type="EC" id="2.4.1.25" evidence="4"/>
<dbReference type="SMART" id="SM01065">
    <property type="entry name" value="CBM_2"/>
    <property type="match status" value="1"/>
</dbReference>
<dbReference type="InterPro" id="IPR013784">
    <property type="entry name" value="Carb-bd-like_fold"/>
</dbReference>
<comment type="subcellular location">
    <subcellularLocation>
        <location evidence="2">Cytoplasm</location>
    </subcellularLocation>
</comment>
<evidence type="ECO:0000256" key="9">
    <source>
        <dbReference type="ARBA" id="ARBA00023277"/>
    </source>
</evidence>
<dbReference type="Proteomes" id="UP000198757">
    <property type="component" value="Unassembled WGS sequence"/>
</dbReference>
<protein>
    <recommendedName>
        <fullName evidence="5">4-alpha-glucanotransferase</fullName>
        <ecNumber evidence="4">2.4.1.25</ecNumber>
    </recommendedName>
    <alternativeName>
        <fullName evidence="10">Amylomaltase</fullName>
    </alternativeName>
    <alternativeName>
        <fullName evidence="11">Disproportionating enzyme</fullName>
    </alternativeName>
</protein>
<keyword evidence="8 13" id="KW-0808">Transferase</keyword>
<dbReference type="Pfam" id="PF00686">
    <property type="entry name" value="CBM_20"/>
    <property type="match status" value="1"/>
</dbReference>
<name>A0A1G6Z218_NIADE</name>
<dbReference type="InterPro" id="IPR002044">
    <property type="entry name" value="CBM20"/>
</dbReference>
<dbReference type="RefSeq" id="WP_090392322.1">
    <property type="nucleotide sequence ID" value="NZ_FMZO01000017.1"/>
</dbReference>
<proteinExistence type="inferred from homology"/>
<organism evidence="13 14">
    <name type="scientific">Niabella drilacis (strain DSM 25811 / CCM 8410 / CCUG 62505 / LMG 26954 / E90)</name>
    <dbReference type="NCBI Taxonomy" id="1285928"/>
    <lineage>
        <taxon>Bacteria</taxon>
        <taxon>Pseudomonadati</taxon>
        <taxon>Bacteroidota</taxon>
        <taxon>Chitinophagia</taxon>
        <taxon>Chitinophagales</taxon>
        <taxon>Chitinophagaceae</taxon>
        <taxon>Niabella</taxon>
    </lineage>
</organism>
<dbReference type="InterPro" id="IPR013783">
    <property type="entry name" value="Ig-like_fold"/>
</dbReference>
<evidence type="ECO:0000259" key="12">
    <source>
        <dbReference type="PROSITE" id="PS51166"/>
    </source>
</evidence>
<comment type="catalytic activity">
    <reaction evidence="1">
        <text>Transfers a segment of a (1-&gt;4)-alpha-D-glucan to a new position in an acceptor, which may be glucose or a (1-&gt;4)-alpha-D-glucan.</text>
        <dbReference type="EC" id="2.4.1.25"/>
    </reaction>
</comment>
<evidence type="ECO:0000313" key="14">
    <source>
        <dbReference type="Proteomes" id="UP000198757"/>
    </source>
</evidence>
<dbReference type="InterPro" id="IPR003385">
    <property type="entry name" value="Glyco_hydro_77"/>
</dbReference>
<dbReference type="Gene3D" id="3.20.20.80">
    <property type="entry name" value="Glycosidases"/>
    <property type="match status" value="2"/>
</dbReference>
<dbReference type="OrthoDB" id="9811841at2"/>
<dbReference type="PROSITE" id="PS51166">
    <property type="entry name" value="CBM20"/>
    <property type="match status" value="1"/>
</dbReference>
<evidence type="ECO:0000256" key="3">
    <source>
        <dbReference type="ARBA" id="ARBA00005684"/>
    </source>
</evidence>
<feature type="domain" description="CBM20" evidence="12">
    <location>
        <begin position="127"/>
        <end position="241"/>
    </location>
</feature>
<dbReference type="GO" id="GO:2001070">
    <property type="term" value="F:starch binding"/>
    <property type="evidence" value="ECO:0007669"/>
    <property type="project" value="InterPro"/>
</dbReference>
<accession>A0A1G6Z218</accession>
<sequence>MKVQFNIKFHTKYGESLWLCGLDSAGEKDQAAGGMPMKYLNYDYWTLELDLDLHALQQPLSYFYTFQNSNGERVPEYQTARQLRLPRDPESPLVIYDTWIATDAIENVFYTAPFQEVFRHPAEPRPDTLPAEAGYTFVVRAPLLEEHEVVCLLGNIPALSGWNTAAPVLLQQWGNDWMASLSIPSVPFSLEYKYGIYNKELGSFVAYEEKENRVFGPPVNENGTIILHDGFIRRPNNTWKGAGLAIPVFSLRSREGLGIGEFNDLKELADWAQQTGLKLIQILPVNDTTATFTWRDSYPYAAISAFALHPVYLNVETVAGDSAPELIREMQAEKERLNALPQIDYEAVVKLKIRLLKQLFDRRGKTQLTSKNYQTFFNTNRHWLQPYAVFCYLRDKYKTVDYSKWKTHSVYDAAAVGTLFKNNPVVGFYCFLQYHLHLQLEAAVAYAHAKGIVIKGDIPIGVYRYGCDTWVAPELYHMELQAGAPPDDFAVHGQNWGFPTYNWPRMQDDHFSWWRSRFEQMSHYFDAFRIDHILGFFRIWSIPLDGVQGIMGYFDPSIPLKAETFYERGIQFSEDRFCHPFVNNVVLNQVFGEKAPLVKKRFLKSENGFDYFFLPEFDSQRKIENWFTLENDPDDLKQGLLQLLANVLVLKQRKDGQTCYHPRFGLDKTISFQSLPHDQQDRLKALYIDYFFRRQDAFWKKESLKKLPELKAATNMLICGEDLGLVPSSVPEVMKELGILSLEIQRMPKQDGIRFFNPANAPYLSVVSPSTHDMSTIRGWWMENRALTQTFYNEMLHLQGEAPVCCEGWINREIIQQHLGSPAMWCICQLQDLLGMDDLIRRKDPEEERINIPADPHHYWRYRMHLPLTELMANQSFSDLLKTMITNSGR</sequence>
<dbReference type="STRING" id="1285928.SAMN04487894_11716"/>
<dbReference type="EMBL" id="FMZO01000017">
    <property type="protein sequence ID" value="SDD96343.1"/>
    <property type="molecule type" value="Genomic_DNA"/>
</dbReference>
<dbReference type="InterPro" id="IPR017853">
    <property type="entry name" value="GH"/>
</dbReference>
<keyword evidence="6" id="KW-0963">Cytoplasm</keyword>
<dbReference type="GO" id="GO:0005975">
    <property type="term" value="P:carbohydrate metabolic process"/>
    <property type="evidence" value="ECO:0007669"/>
    <property type="project" value="InterPro"/>
</dbReference>
<evidence type="ECO:0000256" key="2">
    <source>
        <dbReference type="ARBA" id="ARBA00004496"/>
    </source>
</evidence>
<dbReference type="SUPFAM" id="SSF51445">
    <property type="entry name" value="(Trans)glycosidases"/>
    <property type="match status" value="1"/>
</dbReference>
<evidence type="ECO:0000256" key="5">
    <source>
        <dbReference type="ARBA" id="ARBA00020295"/>
    </source>
</evidence>
<reference evidence="14" key="1">
    <citation type="submission" date="2016-10" db="EMBL/GenBank/DDBJ databases">
        <authorList>
            <person name="Varghese N."/>
            <person name="Submissions S."/>
        </authorList>
    </citation>
    <scope>NUCLEOTIDE SEQUENCE [LARGE SCALE GENOMIC DNA]</scope>
    <source>
        <strain evidence="14">DSM 25811 / CCM 8410 / LMG 26954 / E90</strain>
    </source>
</reference>
<dbReference type="Pfam" id="PF02446">
    <property type="entry name" value="Glyco_hydro_77"/>
    <property type="match status" value="1"/>
</dbReference>
<evidence type="ECO:0000313" key="13">
    <source>
        <dbReference type="EMBL" id="SDD96343.1"/>
    </source>
</evidence>
<gene>
    <name evidence="13" type="ORF">SAMN04487894_11716</name>
</gene>
<dbReference type="SUPFAM" id="SSF49452">
    <property type="entry name" value="Starch-binding domain-like"/>
    <property type="match status" value="2"/>
</dbReference>